<evidence type="ECO:0000313" key="1">
    <source>
        <dbReference type="EMBL" id="GAG20687.1"/>
    </source>
</evidence>
<sequence>GTLTGFEDIPIDFIVAGVEYFLTWNGNIFQIHTSNPVSGAGSEFINPDAVTQTIGGITVGTTFQAKADGSGYTLQEMFDLLLYPYQLPVLSGLNITGQGPTVEVGYQINAAPYDFNWSRTNEGNIDPTSGAIADITDSEPLTSGVNISALTSVPVTLPNNIFYNSPSNHKWEITGLNSQGGTISPSIYTITWKWRWFWGTNASLTIGPGDITSLGNSALASSSSGSNTWAAGNYKYLVMPASFPEPSVIKDSATNLG</sequence>
<protein>
    <submittedName>
        <fullName evidence="1">Uncharacterized protein</fullName>
    </submittedName>
</protein>
<organism evidence="1">
    <name type="scientific">marine sediment metagenome</name>
    <dbReference type="NCBI Taxonomy" id="412755"/>
    <lineage>
        <taxon>unclassified sequences</taxon>
        <taxon>metagenomes</taxon>
        <taxon>ecological metagenomes</taxon>
    </lineage>
</organism>
<feature type="non-terminal residue" evidence="1">
    <location>
        <position position="257"/>
    </location>
</feature>
<accession>X0WBU7</accession>
<proteinExistence type="predicted"/>
<dbReference type="AlphaFoldDB" id="X0WBU7"/>
<feature type="non-terminal residue" evidence="1">
    <location>
        <position position="1"/>
    </location>
</feature>
<dbReference type="EMBL" id="BARS01036943">
    <property type="protein sequence ID" value="GAG20687.1"/>
    <property type="molecule type" value="Genomic_DNA"/>
</dbReference>
<comment type="caution">
    <text evidence="1">The sequence shown here is derived from an EMBL/GenBank/DDBJ whole genome shotgun (WGS) entry which is preliminary data.</text>
</comment>
<name>X0WBU7_9ZZZZ</name>
<reference evidence="1" key="1">
    <citation type="journal article" date="2014" name="Front. Microbiol.">
        <title>High frequency of phylogenetically diverse reductive dehalogenase-homologous genes in deep subseafloor sedimentary metagenomes.</title>
        <authorList>
            <person name="Kawai M."/>
            <person name="Futagami T."/>
            <person name="Toyoda A."/>
            <person name="Takaki Y."/>
            <person name="Nishi S."/>
            <person name="Hori S."/>
            <person name="Arai W."/>
            <person name="Tsubouchi T."/>
            <person name="Morono Y."/>
            <person name="Uchiyama I."/>
            <person name="Ito T."/>
            <person name="Fujiyama A."/>
            <person name="Inagaki F."/>
            <person name="Takami H."/>
        </authorList>
    </citation>
    <scope>NUCLEOTIDE SEQUENCE</scope>
    <source>
        <strain evidence="1">Expedition CK06-06</strain>
    </source>
</reference>
<gene>
    <name evidence="1" type="ORF">S01H1_56710</name>
</gene>